<protein>
    <submittedName>
        <fullName evidence="9">Uncharacterized protein</fullName>
    </submittedName>
</protein>
<keyword evidence="2" id="KW-0963">Cytoplasm</keyword>
<accession>A0AA39FK81</accession>
<keyword evidence="6" id="KW-0966">Cell projection</keyword>
<keyword evidence="4" id="KW-0969">Cilium</keyword>
<keyword evidence="5" id="KW-0206">Cytoskeleton</keyword>
<comment type="function">
    <text evidence="7">Microtubule inner protein (MIP) part of the dynein-decorated doublet microtubules (DMTs) in cilia axoneme, which is required for motile cilia beating.</text>
</comment>
<evidence type="ECO:0000313" key="10">
    <source>
        <dbReference type="Proteomes" id="UP001168990"/>
    </source>
</evidence>
<comment type="subcellular location">
    <subcellularLocation>
        <location evidence="1">Cytoplasm</location>
        <location evidence="1">Cytoskeleton</location>
        <location evidence="1">Flagellum axoneme</location>
    </subcellularLocation>
</comment>
<evidence type="ECO:0000313" key="9">
    <source>
        <dbReference type="EMBL" id="KAK0171135.1"/>
    </source>
</evidence>
<sequence>MNTILLDPCGGLSEYSAECSCVNELKAKVFGRRRKEESAISKNTEPKYSPKVLQGNWFEDRIEDSPVSNYSTPPSENKIHSSSVKKDLEENFKTARMIRDKGRGMTRDLLYDHNNKEFQDNFSTVYDLTYRLLPQRSEGSQRRSYNSRINKWEPEQDLTKSFGNVTGYGMTEYIRACQDYANYEDEEKPRTCYECDFSPKKMPADFKRQVLSETSRL</sequence>
<reference evidence="9" key="2">
    <citation type="submission" date="2023-03" db="EMBL/GenBank/DDBJ databases">
        <authorList>
            <person name="Inwood S.N."/>
            <person name="Skelly J.G."/>
            <person name="Guhlin J."/>
            <person name="Harrop T.W.R."/>
            <person name="Goldson S.G."/>
            <person name="Dearden P.K."/>
        </authorList>
    </citation>
    <scope>NUCLEOTIDE SEQUENCE</scope>
    <source>
        <strain evidence="9">Irish</strain>
        <tissue evidence="9">Whole body</tissue>
    </source>
</reference>
<evidence type="ECO:0000256" key="5">
    <source>
        <dbReference type="ARBA" id="ARBA00023212"/>
    </source>
</evidence>
<dbReference type="Pfam" id="PF22595">
    <property type="entry name" value="CFAP107"/>
    <property type="match status" value="1"/>
</dbReference>
<evidence type="ECO:0000256" key="4">
    <source>
        <dbReference type="ARBA" id="ARBA00023069"/>
    </source>
</evidence>
<dbReference type="PANTHER" id="PTHR31180">
    <property type="entry name" value="CILIA- AND FLAGELLA-ASSOCIATED PROTEIN 107-RELATED"/>
    <property type="match status" value="1"/>
</dbReference>
<evidence type="ECO:0000256" key="3">
    <source>
        <dbReference type="ARBA" id="ARBA00022846"/>
    </source>
</evidence>
<organism evidence="9 10">
    <name type="scientific">Microctonus aethiopoides</name>
    <dbReference type="NCBI Taxonomy" id="144406"/>
    <lineage>
        <taxon>Eukaryota</taxon>
        <taxon>Metazoa</taxon>
        <taxon>Ecdysozoa</taxon>
        <taxon>Arthropoda</taxon>
        <taxon>Hexapoda</taxon>
        <taxon>Insecta</taxon>
        <taxon>Pterygota</taxon>
        <taxon>Neoptera</taxon>
        <taxon>Endopterygota</taxon>
        <taxon>Hymenoptera</taxon>
        <taxon>Apocrita</taxon>
        <taxon>Ichneumonoidea</taxon>
        <taxon>Braconidae</taxon>
        <taxon>Euphorinae</taxon>
        <taxon>Microctonus</taxon>
    </lineage>
</organism>
<proteinExistence type="predicted"/>
<dbReference type="PANTHER" id="PTHR31180:SF2">
    <property type="entry name" value="CILIA- AND FLAGELLA-ASSOCIATED PROTEIN 107"/>
    <property type="match status" value="1"/>
</dbReference>
<keyword evidence="10" id="KW-1185">Reference proteome</keyword>
<gene>
    <name evidence="9" type="ORF">PV328_008892</name>
</gene>
<dbReference type="InterPro" id="IPR054709">
    <property type="entry name" value="CFAP107"/>
</dbReference>
<evidence type="ECO:0000256" key="8">
    <source>
        <dbReference type="ARBA" id="ARBA00046435"/>
    </source>
</evidence>
<dbReference type="AlphaFoldDB" id="A0AA39FK81"/>
<dbReference type="GO" id="GO:0030317">
    <property type="term" value="P:flagellated sperm motility"/>
    <property type="evidence" value="ECO:0007669"/>
    <property type="project" value="InterPro"/>
</dbReference>
<dbReference type="GO" id="GO:0005879">
    <property type="term" value="C:axonemal microtubule"/>
    <property type="evidence" value="ECO:0007669"/>
    <property type="project" value="TreeGrafter"/>
</dbReference>
<comment type="caution">
    <text evidence="9">The sequence shown here is derived from an EMBL/GenBank/DDBJ whole genome shotgun (WGS) entry which is preliminary data.</text>
</comment>
<evidence type="ECO:0000256" key="7">
    <source>
        <dbReference type="ARBA" id="ARBA00035003"/>
    </source>
</evidence>
<evidence type="ECO:0000256" key="2">
    <source>
        <dbReference type="ARBA" id="ARBA00022490"/>
    </source>
</evidence>
<dbReference type="EMBL" id="JAQQBS010000003">
    <property type="protein sequence ID" value="KAK0171135.1"/>
    <property type="molecule type" value="Genomic_DNA"/>
</dbReference>
<keyword evidence="3" id="KW-0282">Flagellum</keyword>
<name>A0AA39FK81_9HYME</name>
<dbReference type="InterPro" id="IPR037662">
    <property type="entry name" value="CFAP68/107"/>
</dbReference>
<evidence type="ECO:0000256" key="1">
    <source>
        <dbReference type="ARBA" id="ARBA00004611"/>
    </source>
</evidence>
<evidence type="ECO:0000256" key="6">
    <source>
        <dbReference type="ARBA" id="ARBA00023273"/>
    </source>
</evidence>
<reference evidence="9" key="1">
    <citation type="journal article" date="2023" name="bioRxiv">
        <title>Scaffold-level genome assemblies of two parasitoid biocontrol wasps reveal the parthenogenesis mechanism and an associated novel virus.</title>
        <authorList>
            <person name="Inwood S."/>
            <person name="Skelly J."/>
            <person name="Guhlin J."/>
            <person name="Harrop T."/>
            <person name="Goldson S."/>
            <person name="Dearden P."/>
        </authorList>
    </citation>
    <scope>NUCLEOTIDE SEQUENCE</scope>
    <source>
        <strain evidence="9">Irish</strain>
        <tissue evidence="9">Whole body</tissue>
    </source>
</reference>
<comment type="subunit">
    <text evidence="8">Microtubule inner protein component of sperm flagellar doublet microtubules.</text>
</comment>
<dbReference type="Proteomes" id="UP001168990">
    <property type="component" value="Unassembled WGS sequence"/>
</dbReference>